<reference evidence="2 3" key="1">
    <citation type="journal article" date="2022" name="Nat. Plants">
        <title>Genomes of leafy and leafless Platanthera orchids illuminate the evolution of mycoheterotrophy.</title>
        <authorList>
            <person name="Li M.H."/>
            <person name="Liu K.W."/>
            <person name="Li Z."/>
            <person name="Lu H.C."/>
            <person name="Ye Q.L."/>
            <person name="Zhang D."/>
            <person name="Wang J.Y."/>
            <person name="Li Y.F."/>
            <person name="Zhong Z.M."/>
            <person name="Liu X."/>
            <person name="Yu X."/>
            <person name="Liu D.K."/>
            <person name="Tu X.D."/>
            <person name="Liu B."/>
            <person name="Hao Y."/>
            <person name="Liao X.Y."/>
            <person name="Jiang Y.T."/>
            <person name="Sun W.H."/>
            <person name="Chen J."/>
            <person name="Chen Y.Q."/>
            <person name="Ai Y."/>
            <person name="Zhai J.W."/>
            <person name="Wu S.S."/>
            <person name="Zhou Z."/>
            <person name="Hsiao Y.Y."/>
            <person name="Wu W.L."/>
            <person name="Chen Y.Y."/>
            <person name="Lin Y.F."/>
            <person name="Hsu J.L."/>
            <person name="Li C.Y."/>
            <person name="Wang Z.W."/>
            <person name="Zhao X."/>
            <person name="Zhong W.Y."/>
            <person name="Ma X.K."/>
            <person name="Ma L."/>
            <person name="Huang J."/>
            <person name="Chen G.Z."/>
            <person name="Huang M.Z."/>
            <person name="Huang L."/>
            <person name="Peng D.H."/>
            <person name="Luo Y.B."/>
            <person name="Zou S.Q."/>
            <person name="Chen S.P."/>
            <person name="Lan S."/>
            <person name="Tsai W.C."/>
            <person name="Van de Peer Y."/>
            <person name="Liu Z.J."/>
        </authorList>
    </citation>
    <scope>NUCLEOTIDE SEQUENCE [LARGE SCALE GENOMIC DNA]</scope>
    <source>
        <strain evidence="2">Lor287</strain>
    </source>
</reference>
<name>A0AAP0BIM2_9ASPA</name>
<dbReference type="EMBL" id="JBBWWQ010000008">
    <property type="protein sequence ID" value="KAK8941045.1"/>
    <property type="molecule type" value="Genomic_DNA"/>
</dbReference>
<feature type="compositionally biased region" description="Polar residues" evidence="1">
    <location>
        <begin position="9"/>
        <end position="18"/>
    </location>
</feature>
<feature type="compositionally biased region" description="Polar residues" evidence="1">
    <location>
        <begin position="49"/>
        <end position="67"/>
    </location>
</feature>
<keyword evidence="3" id="KW-1185">Reference proteome</keyword>
<dbReference type="Proteomes" id="UP001418222">
    <property type="component" value="Unassembled WGS sequence"/>
</dbReference>
<evidence type="ECO:0000313" key="3">
    <source>
        <dbReference type="Proteomes" id="UP001418222"/>
    </source>
</evidence>
<protein>
    <submittedName>
        <fullName evidence="2">Mediator of RNA polymerase II transcription subunit 10b</fullName>
    </submittedName>
</protein>
<comment type="caution">
    <text evidence="2">The sequence shown here is derived from an EMBL/GenBank/DDBJ whole genome shotgun (WGS) entry which is preliminary data.</text>
</comment>
<evidence type="ECO:0000313" key="2">
    <source>
        <dbReference type="EMBL" id="KAK8941045.1"/>
    </source>
</evidence>
<dbReference type="AlphaFoldDB" id="A0AAP0BIM2"/>
<proteinExistence type="predicted"/>
<organism evidence="2 3">
    <name type="scientific">Platanthera zijinensis</name>
    <dbReference type="NCBI Taxonomy" id="2320716"/>
    <lineage>
        <taxon>Eukaryota</taxon>
        <taxon>Viridiplantae</taxon>
        <taxon>Streptophyta</taxon>
        <taxon>Embryophyta</taxon>
        <taxon>Tracheophyta</taxon>
        <taxon>Spermatophyta</taxon>
        <taxon>Magnoliopsida</taxon>
        <taxon>Liliopsida</taxon>
        <taxon>Asparagales</taxon>
        <taxon>Orchidaceae</taxon>
        <taxon>Orchidoideae</taxon>
        <taxon>Orchideae</taxon>
        <taxon>Orchidinae</taxon>
        <taxon>Platanthera</taxon>
    </lineage>
</organism>
<sequence>MTKKLRTIAASSIASQSLRRPDRRGAMDPSSQKPTAAGNGSLPVPANSGGANINTPASMPIANSGSASADPLDVHKLNLSQTINSIEKTLGLLHQLNLTVSSFNVAAQLPLLKRL</sequence>
<gene>
    <name evidence="2" type="primary">MED10B</name>
    <name evidence="2" type="ORF">KSP39_PZI009925</name>
</gene>
<evidence type="ECO:0000256" key="1">
    <source>
        <dbReference type="SAM" id="MobiDB-lite"/>
    </source>
</evidence>
<feature type="region of interest" description="Disordered" evidence="1">
    <location>
        <begin position="1"/>
        <end position="71"/>
    </location>
</feature>
<accession>A0AAP0BIM2</accession>